<dbReference type="EMBL" id="JACHVQ010000001">
    <property type="protein sequence ID" value="MBB2890981.1"/>
    <property type="molecule type" value="Genomic_DNA"/>
</dbReference>
<feature type="transmembrane region" description="Helical" evidence="5">
    <location>
        <begin position="175"/>
        <end position="196"/>
    </location>
</feature>
<dbReference type="Gene3D" id="1.20.1250.20">
    <property type="entry name" value="MFS general substrate transporter like domains"/>
    <property type="match status" value="2"/>
</dbReference>
<feature type="transmembrane region" description="Helical" evidence="5">
    <location>
        <begin position="49"/>
        <end position="69"/>
    </location>
</feature>
<keyword evidence="2 5" id="KW-0812">Transmembrane</keyword>
<name>A0A839N8A8_9MICO</name>
<reference evidence="7 8" key="1">
    <citation type="submission" date="2020-08" db="EMBL/GenBank/DDBJ databases">
        <title>Sequencing the genomes of 1000 actinobacteria strains.</title>
        <authorList>
            <person name="Klenk H.-P."/>
        </authorList>
    </citation>
    <scope>NUCLEOTIDE SEQUENCE [LARGE SCALE GENOMIC DNA]</scope>
    <source>
        <strain evidence="7 8">DSM 105369</strain>
    </source>
</reference>
<keyword evidence="8" id="KW-1185">Reference proteome</keyword>
<dbReference type="AlphaFoldDB" id="A0A839N8A8"/>
<keyword evidence="3 5" id="KW-1133">Transmembrane helix</keyword>
<evidence type="ECO:0000313" key="7">
    <source>
        <dbReference type="EMBL" id="MBB2890981.1"/>
    </source>
</evidence>
<comment type="subcellular location">
    <subcellularLocation>
        <location evidence="1">Cell membrane</location>
        <topology evidence="1">Multi-pass membrane protein</topology>
    </subcellularLocation>
</comment>
<evidence type="ECO:0000256" key="2">
    <source>
        <dbReference type="ARBA" id="ARBA00022692"/>
    </source>
</evidence>
<feature type="transmembrane region" description="Helical" evidence="5">
    <location>
        <begin position="257"/>
        <end position="276"/>
    </location>
</feature>
<dbReference type="Proteomes" id="UP000559182">
    <property type="component" value="Unassembled WGS sequence"/>
</dbReference>
<evidence type="ECO:0000256" key="3">
    <source>
        <dbReference type="ARBA" id="ARBA00022989"/>
    </source>
</evidence>
<feature type="transmembrane region" description="Helical" evidence="5">
    <location>
        <begin position="406"/>
        <end position="424"/>
    </location>
</feature>
<comment type="caution">
    <text evidence="7">The sequence shown here is derived from an EMBL/GenBank/DDBJ whole genome shotgun (WGS) entry which is preliminary data.</text>
</comment>
<dbReference type="InterPro" id="IPR036259">
    <property type="entry name" value="MFS_trans_sf"/>
</dbReference>
<evidence type="ECO:0000256" key="1">
    <source>
        <dbReference type="ARBA" id="ARBA00004651"/>
    </source>
</evidence>
<feature type="transmembrane region" description="Helical" evidence="5">
    <location>
        <begin position="116"/>
        <end position="134"/>
    </location>
</feature>
<dbReference type="PROSITE" id="PS50850">
    <property type="entry name" value="MFS"/>
    <property type="match status" value="1"/>
</dbReference>
<feature type="transmembrane region" description="Helical" evidence="5">
    <location>
        <begin position="202"/>
        <end position="224"/>
    </location>
</feature>
<feature type="transmembrane region" description="Helical" evidence="5">
    <location>
        <begin position="288"/>
        <end position="311"/>
    </location>
</feature>
<protein>
    <submittedName>
        <fullName evidence="7">Putative MFS family arabinose efflux permease</fullName>
    </submittedName>
</protein>
<feature type="domain" description="Major facilitator superfamily (MFS) profile" evidence="6">
    <location>
        <begin position="49"/>
        <end position="429"/>
    </location>
</feature>
<evidence type="ECO:0000256" key="5">
    <source>
        <dbReference type="SAM" id="Phobius"/>
    </source>
</evidence>
<sequence>MQGRIATVAYVTITREERTMSLREPGVRPTDEASTTDTSACAPTAKSRWSVIAAYAAMAAASQAILVNYAPVTGDAAHHFGVSITAIGWLSQVFPLLYVIVAIPAGLALDRYFRPALVAGAVLTVAGSFLRLVADDYSWALTGQLVAAVGQPFILNAVTGLAVVYLVAKDRTTGIAIASSAVFAGMVAGNLLGALLPGEEHIRTLTVITAVIAMAAGLCLLVALRFVRTLAGTNAIPATNGLRSLRAAFGNRHLRRLCAVVAIPMGAFMALTTYAQPMLEPAGVSETSAGLILAGMMVAGVVASAVVPVWADRHRREVRFMGVSIVLTAGACLLLAWAPSTAMAYVMLIGVGLVLLPALPIVLALTERHAPEAEGTAAGLIWLSGNLGGVVLATIIGVLVTHASTAFVTLAALILLAAPALCRYRGVERPSGADAA</sequence>
<dbReference type="RefSeq" id="WP_221185134.1">
    <property type="nucleotide sequence ID" value="NZ_JACHVQ010000001.1"/>
</dbReference>
<feature type="transmembrane region" description="Helical" evidence="5">
    <location>
        <begin position="344"/>
        <end position="365"/>
    </location>
</feature>
<organism evidence="7 8">
    <name type="scientific">Flexivirga oryzae</name>
    <dbReference type="NCBI Taxonomy" id="1794944"/>
    <lineage>
        <taxon>Bacteria</taxon>
        <taxon>Bacillati</taxon>
        <taxon>Actinomycetota</taxon>
        <taxon>Actinomycetes</taxon>
        <taxon>Micrococcales</taxon>
        <taxon>Dermacoccaceae</taxon>
        <taxon>Flexivirga</taxon>
    </lineage>
</organism>
<evidence type="ECO:0000313" key="8">
    <source>
        <dbReference type="Proteomes" id="UP000559182"/>
    </source>
</evidence>
<proteinExistence type="predicted"/>
<feature type="transmembrane region" description="Helical" evidence="5">
    <location>
        <begin position="146"/>
        <end position="168"/>
    </location>
</feature>
<dbReference type="InterPro" id="IPR011701">
    <property type="entry name" value="MFS"/>
</dbReference>
<evidence type="ECO:0000256" key="4">
    <source>
        <dbReference type="ARBA" id="ARBA00023136"/>
    </source>
</evidence>
<dbReference type="PANTHER" id="PTHR10924:SF6">
    <property type="entry name" value="SOLUTE CARRIER FAMILY 49 MEMBER A3"/>
    <property type="match status" value="1"/>
</dbReference>
<feature type="transmembrane region" description="Helical" evidence="5">
    <location>
        <begin position="89"/>
        <end position="109"/>
    </location>
</feature>
<feature type="transmembrane region" description="Helical" evidence="5">
    <location>
        <begin position="318"/>
        <end position="338"/>
    </location>
</feature>
<dbReference type="SUPFAM" id="SSF103473">
    <property type="entry name" value="MFS general substrate transporter"/>
    <property type="match status" value="1"/>
</dbReference>
<dbReference type="Pfam" id="PF07690">
    <property type="entry name" value="MFS_1"/>
    <property type="match status" value="1"/>
</dbReference>
<dbReference type="GO" id="GO:0022857">
    <property type="term" value="F:transmembrane transporter activity"/>
    <property type="evidence" value="ECO:0007669"/>
    <property type="project" value="InterPro"/>
</dbReference>
<dbReference type="PANTHER" id="PTHR10924">
    <property type="entry name" value="MAJOR FACILITATOR SUPERFAMILY PROTEIN-RELATED"/>
    <property type="match status" value="1"/>
</dbReference>
<dbReference type="InterPro" id="IPR020846">
    <property type="entry name" value="MFS_dom"/>
</dbReference>
<gene>
    <name evidence="7" type="ORF">FHU39_000965</name>
</gene>
<dbReference type="GO" id="GO:0005886">
    <property type="term" value="C:plasma membrane"/>
    <property type="evidence" value="ECO:0007669"/>
    <property type="project" value="UniProtKB-SubCell"/>
</dbReference>
<accession>A0A839N8A8</accession>
<keyword evidence="4 5" id="KW-0472">Membrane</keyword>
<feature type="transmembrane region" description="Helical" evidence="5">
    <location>
        <begin position="377"/>
        <end position="400"/>
    </location>
</feature>
<dbReference type="InterPro" id="IPR049680">
    <property type="entry name" value="FLVCR1-2_SLC49-like"/>
</dbReference>
<evidence type="ECO:0000259" key="6">
    <source>
        <dbReference type="PROSITE" id="PS50850"/>
    </source>
</evidence>